<evidence type="ECO:0000313" key="6">
    <source>
        <dbReference type="Proteomes" id="UP000004129"/>
    </source>
</evidence>
<comment type="subunit">
    <text evidence="2">Homotetramer.</text>
</comment>
<evidence type="ECO:0000256" key="3">
    <source>
        <dbReference type="RuleBase" id="RU000524"/>
    </source>
</evidence>
<dbReference type="PATRIC" id="fig|679201.3.peg.420"/>
<dbReference type="InterPro" id="IPR012340">
    <property type="entry name" value="NA-bd_OB-fold"/>
</dbReference>
<comment type="function">
    <text evidence="2">Plays an important role in DNA replication, recombination and repair. Binds to ssDNA and to an array of partner proteins to recruit them to their sites of action during DNA metabolism.</text>
</comment>
<feature type="short sequence motif" description="Important for interaction with partner proteins" evidence="2">
    <location>
        <begin position="146"/>
        <end position="151"/>
    </location>
</feature>
<dbReference type="Pfam" id="PF00436">
    <property type="entry name" value="SSB"/>
    <property type="match status" value="1"/>
</dbReference>
<dbReference type="SUPFAM" id="SSF50249">
    <property type="entry name" value="Nucleic acid-binding proteins"/>
    <property type="match status" value="1"/>
</dbReference>
<dbReference type="PROSITE" id="PS50935">
    <property type="entry name" value="SSB"/>
    <property type="match status" value="1"/>
</dbReference>
<dbReference type="EMBL" id="ACZM01000003">
    <property type="protein sequence ID" value="EHG22380.1"/>
    <property type="molecule type" value="Genomic_DNA"/>
</dbReference>
<evidence type="ECO:0000256" key="2">
    <source>
        <dbReference type="HAMAP-Rule" id="MF_00984"/>
    </source>
</evidence>
<evidence type="ECO:0000313" key="5">
    <source>
        <dbReference type="EMBL" id="EHG22380.1"/>
    </source>
</evidence>
<dbReference type="HOGENOM" id="CLU_078758_6_2_9"/>
<keyword evidence="2" id="KW-0234">DNA repair</keyword>
<dbReference type="RefSeq" id="WP_006691866.1">
    <property type="nucleotide sequence ID" value="NZ_JH376797.1"/>
</dbReference>
<dbReference type="OrthoDB" id="9809878at2"/>
<keyword evidence="2" id="KW-0235">DNA replication</keyword>
<accession>G5GMD5</accession>
<dbReference type="GO" id="GO:0006260">
    <property type="term" value="P:DNA replication"/>
    <property type="evidence" value="ECO:0007669"/>
    <property type="project" value="UniProtKB-UniRule"/>
</dbReference>
<keyword evidence="2" id="KW-0233">DNA recombination</keyword>
<protein>
    <recommendedName>
        <fullName evidence="2 3">Single-stranded DNA-binding protein</fullName>
        <shortName evidence="2">SSB</shortName>
    </recommendedName>
</protein>
<dbReference type="GO" id="GO:0009295">
    <property type="term" value="C:nucleoid"/>
    <property type="evidence" value="ECO:0007669"/>
    <property type="project" value="TreeGrafter"/>
</dbReference>
<dbReference type="Proteomes" id="UP000004129">
    <property type="component" value="Unassembled WGS sequence"/>
</dbReference>
<dbReference type="STRING" id="679201.HMPREF9334_00416"/>
<proteinExistence type="inferred from homology"/>
<reference evidence="5 6" key="1">
    <citation type="submission" date="2011-08" db="EMBL/GenBank/DDBJ databases">
        <title>The Genome Sequence of Selenomonas infelix ATCC 43532.</title>
        <authorList>
            <consortium name="The Broad Institute Genome Sequencing Platform"/>
            <person name="Earl A."/>
            <person name="Ward D."/>
            <person name="Feldgarden M."/>
            <person name="Gevers D."/>
            <person name="Izard J."/>
            <person name="Blanton J.M."/>
            <person name="Baranova O.V."/>
            <person name="Dewhirst F.E."/>
            <person name="Young S.K."/>
            <person name="Zeng Q."/>
            <person name="Gargeya S."/>
            <person name="Fitzgerald M."/>
            <person name="Haas B."/>
            <person name="Abouelleil A."/>
            <person name="Alvarado L."/>
            <person name="Arachchi H.M."/>
            <person name="Berlin A."/>
            <person name="Brown A."/>
            <person name="Chapman S.B."/>
            <person name="Chen Z."/>
            <person name="Dunbar C."/>
            <person name="Freedman E."/>
            <person name="Gearin G."/>
            <person name="Gellesch M."/>
            <person name="Goldberg J."/>
            <person name="Griggs A."/>
            <person name="Gujja S."/>
            <person name="Heiman D."/>
            <person name="Howarth C."/>
            <person name="Larson L."/>
            <person name="Lui A."/>
            <person name="MacDonald P.J.P."/>
            <person name="Montmayeur A."/>
            <person name="Murphy C."/>
            <person name="Neiman D."/>
            <person name="Pearson M."/>
            <person name="Priest M."/>
            <person name="Roberts A."/>
            <person name="Saif S."/>
            <person name="Shea T."/>
            <person name="Shenoy N."/>
            <person name="Sisk P."/>
            <person name="Stolte C."/>
            <person name="Sykes S."/>
            <person name="Wortman J."/>
            <person name="Nusbaum C."/>
            <person name="Birren B."/>
        </authorList>
    </citation>
    <scope>NUCLEOTIDE SEQUENCE [LARGE SCALE GENOMIC DNA]</scope>
    <source>
        <strain evidence="5 6">ATCC 43532</strain>
    </source>
</reference>
<dbReference type="GO" id="GO:0006310">
    <property type="term" value="P:DNA recombination"/>
    <property type="evidence" value="ECO:0007669"/>
    <property type="project" value="UniProtKB-UniRule"/>
</dbReference>
<dbReference type="InterPro" id="IPR011344">
    <property type="entry name" value="ssDNA-bd"/>
</dbReference>
<dbReference type="InterPro" id="IPR000424">
    <property type="entry name" value="Primosome_PriB/ssb"/>
</dbReference>
<dbReference type="PANTHER" id="PTHR10302">
    <property type="entry name" value="SINGLE-STRANDED DNA-BINDING PROTEIN"/>
    <property type="match status" value="1"/>
</dbReference>
<evidence type="ECO:0000256" key="1">
    <source>
        <dbReference type="ARBA" id="ARBA00023125"/>
    </source>
</evidence>
<sequence>MNIVALSGRLGAEISEHITQSGKYVIHFPLAVRKSFKKDEKGNYPVNYFQIEVWGALAKTCKEHLSKGQLVSVSGRLDAKSYDDKNGQKRYATMVVAATVDFLTPKQASMVDANALNSMATDPDELIQEEELGDESLFRQVMSSDDDDIPF</sequence>
<dbReference type="AlphaFoldDB" id="G5GMD5"/>
<dbReference type="GO" id="GO:0006281">
    <property type="term" value="P:DNA repair"/>
    <property type="evidence" value="ECO:0007669"/>
    <property type="project" value="UniProtKB-UniRule"/>
</dbReference>
<organism evidence="5 6">
    <name type="scientific">Selenomonas infelix ATCC 43532</name>
    <dbReference type="NCBI Taxonomy" id="679201"/>
    <lineage>
        <taxon>Bacteria</taxon>
        <taxon>Bacillati</taxon>
        <taxon>Bacillota</taxon>
        <taxon>Negativicutes</taxon>
        <taxon>Selenomonadales</taxon>
        <taxon>Selenomonadaceae</taxon>
        <taxon>Selenomonas</taxon>
    </lineage>
</organism>
<dbReference type="Gene3D" id="2.40.50.140">
    <property type="entry name" value="Nucleic acid-binding proteins"/>
    <property type="match status" value="1"/>
</dbReference>
<comment type="caution">
    <text evidence="5">The sequence shown here is derived from an EMBL/GenBank/DDBJ whole genome shotgun (WGS) entry which is preliminary data.</text>
</comment>
<dbReference type="PANTHER" id="PTHR10302:SF27">
    <property type="entry name" value="SINGLE-STRANDED DNA-BINDING PROTEIN"/>
    <property type="match status" value="1"/>
</dbReference>
<evidence type="ECO:0000256" key="4">
    <source>
        <dbReference type="SAM" id="MobiDB-lite"/>
    </source>
</evidence>
<dbReference type="NCBIfam" id="TIGR00621">
    <property type="entry name" value="ssb"/>
    <property type="match status" value="1"/>
</dbReference>
<feature type="region of interest" description="Disordered" evidence="4">
    <location>
        <begin position="132"/>
        <end position="151"/>
    </location>
</feature>
<keyword evidence="2" id="KW-0227">DNA damage</keyword>
<keyword evidence="6" id="KW-1185">Reference proteome</keyword>
<dbReference type="CDD" id="cd04496">
    <property type="entry name" value="SSB_OBF"/>
    <property type="match status" value="1"/>
</dbReference>
<gene>
    <name evidence="5" type="ORF">HMPREF9334_00416</name>
</gene>
<dbReference type="HAMAP" id="MF_00984">
    <property type="entry name" value="SSB"/>
    <property type="match status" value="1"/>
</dbReference>
<comment type="caution">
    <text evidence="2">Lacks conserved residue(s) required for the propagation of feature annotation.</text>
</comment>
<dbReference type="eggNOG" id="COG0629">
    <property type="taxonomic scope" value="Bacteria"/>
</dbReference>
<name>G5GMD5_9FIRM</name>
<dbReference type="GO" id="GO:0003697">
    <property type="term" value="F:single-stranded DNA binding"/>
    <property type="evidence" value="ECO:0007669"/>
    <property type="project" value="UniProtKB-UniRule"/>
</dbReference>
<keyword evidence="1 2" id="KW-0238">DNA-binding</keyword>